<dbReference type="KEGG" id="btrm:SAMEA390648701410"/>
<dbReference type="STRING" id="123899.SAMEA3906487_01410"/>
<organism evidence="1 2">
    <name type="scientific">Bordetella trematum</name>
    <dbReference type="NCBI Taxonomy" id="123899"/>
    <lineage>
        <taxon>Bacteria</taxon>
        <taxon>Pseudomonadati</taxon>
        <taxon>Pseudomonadota</taxon>
        <taxon>Betaproteobacteria</taxon>
        <taxon>Burkholderiales</taxon>
        <taxon>Alcaligenaceae</taxon>
        <taxon>Bordetella</taxon>
    </lineage>
</organism>
<evidence type="ECO:0000313" key="1">
    <source>
        <dbReference type="EMBL" id="SAI68677.1"/>
    </source>
</evidence>
<protein>
    <recommendedName>
        <fullName evidence="3">Zinc-finger domain-containing protein</fullName>
    </recommendedName>
</protein>
<dbReference type="PATRIC" id="fig|123899.6.peg.1389"/>
<keyword evidence="2" id="KW-1185">Reference proteome</keyword>
<dbReference type="Proteomes" id="UP000076825">
    <property type="component" value="Chromosome 1"/>
</dbReference>
<gene>
    <name evidence="1" type="ORF">SAMEA3906487_01410</name>
</gene>
<dbReference type="GeneID" id="56591300"/>
<dbReference type="OrthoDB" id="8374021at2"/>
<dbReference type="AlphaFoldDB" id="A0A157RFE6"/>
<sequence length="69" mass="7729">MKCRDYVFGLTSGQWEDAAWPTRLASGLHRAMCVRCRRFSANDARLLALAARYRGWLTGEDASPPADPD</sequence>
<dbReference type="EMBL" id="LT546645">
    <property type="protein sequence ID" value="SAI68677.1"/>
    <property type="molecule type" value="Genomic_DNA"/>
</dbReference>
<reference evidence="1 2" key="1">
    <citation type="submission" date="2016-04" db="EMBL/GenBank/DDBJ databases">
        <authorList>
            <consortium name="Pathogen Informatics"/>
        </authorList>
    </citation>
    <scope>NUCLEOTIDE SEQUENCE [LARGE SCALE GENOMIC DNA]</scope>
    <source>
        <strain evidence="1 2">H044680328</strain>
    </source>
</reference>
<name>A0A157RFE6_9BORD</name>
<proteinExistence type="predicted"/>
<evidence type="ECO:0000313" key="2">
    <source>
        <dbReference type="Proteomes" id="UP000076825"/>
    </source>
</evidence>
<evidence type="ECO:0008006" key="3">
    <source>
        <dbReference type="Google" id="ProtNLM"/>
    </source>
</evidence>
<dbReference type="RefSeq" id="WP_025514097.1">
    <property type="nucleotide sequence ID" value="NZ_CP016340.1"/>
</dbReference>
<accession>A0A157RFE6</accession>